<dbReference type="SUPFAM" id="SSF46689">
    <property type="entry name" value="Homeodomain-like"/>
    <property type="match status" value="1"/>
</dbReference>
<dbReference type="InterPro" id="IPR018060">
    <property type="entry name" value="HTH_AraC"/>
</dbReference>
<organism evidence="5 6">
    <name type="scientific">Raoultella planticola</name>
    <name type="common">Klebsiella planticola</name>
    <dbReference type="NCBI Taxonomy" id="575"/>
    <lineage>
        <taxon>Bacteria</taxon>
        <taxon>Pseudomonadati</taxon>
        <taxon>Pseudomonadota</taxon>
        <taxon>Gammaproteobacteria</taxon>
        <taxon>Enterobacterales</taxon>
        <taxon>Enterobacteriaceae</taxon>
        <taxon>Klebsiella/Raoultella group</taxon>
        <taxon>Raoultella</taxon>
    </lineage>
</organism>
<sequence length="148" mass="16110">MQQVWKRPWSTERQALILALLSDELARLPASMLCHVILPSDRRVRQVVRYSLPRAGPCGHAGVGGGKKWGPASARWRGCSAKRPISVSQNGVSRFGLLEAVCNLARGVTVSKLAHELGYASASAFIAMFRKKLGVSPQRYILATGGRE</sequence>
<dbReference type="PANTHER" id="PTHR11019:SF199">
    <property type="entry name" value="HTH-TYPE TRANSCRIPTIONAL REGULATOR NIMR"/>
    <property type="match status" value="1"/>
</dbReference>
<evidence type="ECO:0000256" key="2">
    <source>
        <dbReference type="ARBA" id="ARBA00023125"/>
    </source>
</evidence>
<keyword evidence="3" id="KW-0804">Transcription</keyword>
<evidence type="ECO:0000256" key="1">
    <source>
        <dbReference type="ARBA" id="ARBA00023015"/>
    </source>
</evidence>
<dbReference type="InterPro" id="IPR009057">
    <property type="entry name" value="Homeodomain-like_sf"/>
</dbReference>
<evidence type="ECO:0000256" key="3">
    <source>
        <dbReference type="ARBA" id="ARBA00023163"/>
    </source>
</evidence>
<dbReference type="PRINTS" id="PR00032">
    <property type="entry name" value="HTHARAC"/>
</dbReference>
<evidence type="ECO:0000313" key="5">
    <source>
        <dbReference type="EMBL" id="VFS77327.1"/>
    </source>
</evidence>
<protein>
    <submittedName>
        <fullName evidence="5">Helix-turn-helix domain</fullName>
    </submittedName>
</protein>
<keyword evidence="1" id="KW-0805">Transcription regulation</keyword>
<keyword evidence="2" id="KW-0238">DNA-binding</keyword>
<dbReference type="GO" id="GO:0003700">
    <property type="term" value="F:DNA-binding transcription factor activity"/>
    <property type="evidence" value="ECO:0007669"/>
    <property type="project" value="InterPro"/>
</dbReference>
<dbReference type="InterPro" id="IPR020449">
    <property type="entry name" value="Tscrpt_reg_AraC-type_HTH"/>
</dbReference>
<dbReference type="Proteomes" id="UP000345637">
    <property type="component" value="Unassembled WGS sequence"/>
</dbReference>
<dbReference type="Pfam" id="PF12833">
    <property type="entry name" value="HTH_18"/>
    <property type="match status" value="1"/>
</dbReference>
<proteinExistence type="predicted"/>
<feature type="domain" description="HTH araC/xylS-type" evidence="4">
    <location>
        <begin position="109"/>
        <end position="143"/>
    </location>
</feature>
<reference evidence="5 6" key="1">
    <citation type="submission" date="2019-03" db="EMBL/GenBank/DDBJ databases">
        <authorList>
            <consortium name="Pathogen Informatics"/>
        </authorList>
    </citation>
    <scope>NUCLEOTIDE SEQUENCE [LARGE SCALE GENOMIC DNA]</scope>
    <source>
        <strain evidence="5 6">NCTC12998</strain>
    </source>
</reference>
<gene>
    <name evidence="5" type="ORF">NCTC12998_04984</name>
</gene>
<dbReference type="PROSITE" id="PS01124">
    <property type="entry name" value="HTH_ARAC_FAMILY_2"/>
    <property type="match status" value="1"/>
</dbReference>
<dbReference type="AlphaFoldDB" id="A0A485BU28"/>
<accession>A0A485BU28</accession>
<dbReference type="Gene3D" id="1.10.10.60">
    <property type="entry name" value="Homeodomain-like"/>
    <property type="match status" value="1"/>
</dbReference>
<evidence type="ECO:0000313" key="6">
    <source>
        <dbReference type="Proteomes" id="UP000345637"/>
    </source>
</evidence>
<dbReference type="EMBL" id="CAADJE010000025">
    <property type="protein sequence ID" value="VFS77327.1"/>
    <property type="molecule type" value="Genomic_DNA"/>
</dbReference>
<dbReference type="PANTHER" id="PTHR11019">
    <property type="entry name" value="HTH-TYPE TRANSCRIPTIONAL REGULATOR NIMR"/>
    <property type="match status" value="1"/>
</dbReference>
<dbReference type="GO" id="GO:0043565">
    <property type="term" value="F:sequence-specific DNA binding"/>
    <property type="evidence" value="ECO:0007669"/>
    <property type="project" value="InterPro"/>
</dbReference>
<name>A0A485BU28_RAOPL</name>
<evidence type="ECO:0000259" key="4">
    <source>
        <dbReference type="PROSITE" id="PS01124"/>
    </source>
</evidence>